<evidence type="ECO:0000313" key="3">
    <source>
        <dbReference type="Proteomes" id="UP000251617"/>
    </source>
</evidence>
<evidence type="ECO:0000256" key="1">
    <source>
        <dbReference type="SAM" id="Phobius"/>
    </source>
</evidence>
<sequence>MAGKITHNIGTGENAKNSIVWMTITWSFLIAFFLSLLFFSLVVAHKDFSYIDHIKSIWAIFVPIITLALGYAFGKNK</sequence>
<accession>A0AAD0PFM0</accession>
<keyword evidence="1" id="KW-0812">Transmembrane</keyword>
<dbReference type="Proteomes" id="UP000251617">
    <property type="component" value="Chromosome"/>
</dbReference>
<organism evidence="2 3">
    <name type="scientific">Pseudomonas putida</name>
    <name type="common">Arthrobacter siderocapsulatus</name>
    <dbReference type="NCBI Taxonomy" id="303"/>
    <lineage>
        <taxon>Bacteria</taxon>
        <taxon>Pseudomonadati</taxon>
        <taxon>Pseudomonadota</taxon>
        <taxon>Gammaproteobacteria</taxon>
        <taxon>Pseudomonadales</taxon>
        <taxon>Pseudomonadaceae</taxon>
        <taxon>Pseudomonas</taxon>
    </lineage>
</organism>
<reference evidence="2 3" key="1">
    <citation type="submission" date="2018-06" db="EMBL/GenBank/DDBJ databases">
        <title>The genome of Pseudomonas putida NX-1, a lignin degrader.</title>
        <authorList>
            <person name="Xu Z."/>
        </authorList>
    </citation>
    <scope>NUCLEOTIDE SEQUENCE [LARGE SCALE GENOMIC DNA]</scope>
    <source>
        <strain evidence="2 3">NX-1</strain>
    </source>
</reference>
<proteinExistence type="predicted"/>
<dbReference type="AlphaFoldDB" id="A0AAD0PFM0"/>
<feature type="transmembrane region" description="Helical" evidence="1">
    <location>
        <begin position="20"/>
        <end position="44"/>
    </location>
</feature>
<dbReference type="EMBL" id="CP030750">
    <property type="protein sequence ID" value="AXA25688.1"/>
    <property type="molecule type" value="Genomic_DNA"/>
</dbReference>
<keyword evidence="1" id="KW-1133">Transmembrane helix</keyword>
<keyword evidence="1" id="KW-0472">Membrane</keyword>
<name>A0AAD0PFM0_PSEPU</name>
<evidence type="ECO:0000313" key="2">
    <source>
        <dbReference type="EMBL" id="AXA25688.1"/>
    </source>
</evidence>
<gene>
    <name evidence="2" type="ORF">C1S65_16780</name>
</gene>
<feature type="transmembrane region" description="Helical" evidence="1">
    <location>
        <begin position="56"/>
        <end position="74"/>
    </location>
</feature>
<protein>
    <submittedName>
        <fullName evidence="2">Uncharacterized protein</fullName>
    </submittedName>
</protein>